<reference evidence="2 3" key="1">
    <citation type="submission" date="2018-06" db="EMBL/GenBank/DDBJ databases">
        <authorList>
            <consortium name="Pathogen Informatics"/>
            <person name="Doyle S."/>
        </authorList>
    </citation>
    <scope>NUCLEOTIDE SEQUENCE [LARGE SCALE GENOMIC DNA]</scope>
    <source>
        <strain evidence="2 3">NCTC13296</strain>
    </source>
</reference>
<keyword evidence="3" id="KW-1185">Reference proteome</keyword>
<dbReference type="Pfam" id="PF00156">
    <property type="entry name" value="Pribosyltran"/>
    <property type="match status" value="1"/>
</dbReference>
<dbReference type="CDD" id="cd06223">
    <property type="entry name" value="PRTases_typeI"/>
    <property type="match status" value="1"/>
</dbReference>
<dbReference type="InterPro" id="IPR029057">
    <property type="entry name" value="PRTase-like"/>
</dbReference>
<proteinExistence type="predicted"/>
<dbReference type="InterPro" id="IPR000836">
    <property type="entry name" value="PRTase_dom"/>
</dbReference>
<keyword evidence="2" id="KW-0808">Transferase</keyword>
<dbReference type="Proteomes" id="UP000254569">
    <property type="component" value="Unassembled WGS sequence"/>
</dbReference>
<dbReference type="Gene3D" id="3.30.1310.20">
    <property type="entry name" value="PRTase-like"/>
    <property type="match status" value="1"/>
</dbReference>
<accession>A0A379M4L2</accession>
<evidence type="ECO:0000313" key="3">
    <source>
        <dbReference type="Proteomes" id="UP000254569"/>
    </source>
</evidence>
<dbReference type="Gene3D" id="3.40.50.2020">
    <property type="match status" value="1"/>
</dbReference>
<keyword evidence="2" id="KW-0328">Glycosyltransferase</keyword>
<gene>
    <name evidence="2" type="ORF">NCTC13296_04149</name>
</gene>
<dbReference type="AlphaFoldDB" id="A0A379M4L2"/>
<organism evidence="2 3">
    <name type="scientific">Rhodococcus gordoniae</name>
    <dbReference type="NCBI Taxonomy" id="223392"/>
    <lineage>
        <taxon>Bacteria</taxon>
        <taxon>Bacillati</taxon>
        <taxon>Actinomycetota</taxon>
        <taxon>Actinomycetes</taxon>
        <taxon>Mycobacteriales</taxon>
        <taxon>Nocardiaceae</taxon>
        <taxon>Rhodococcus</taxon>
    </lineage>
</organism>
<sequence>MLARPGGPSHTGGVGYATREEAGRRLARSAGHLRDADPVVLALPRGGIPVARELAVALDAPLDVLVVRKLGVPWHPELAMGAIAEGPGRGTAGESTAQDAVFRVLNDDVIRRGRIAPESVAAVERRELAELARRADFLRAGRTRVPLEGRTAIVVDDGIATGATAAVACLAARASGATRVVLAVPVASPDALRRAGRTADEVICPWTPVDTDSVGAAYDDFHQLGDDEAVLLLRNTGTSGTGKSDETIR</sequence>
<name>A0A379M4L2_9NOCA</name>
<dbReference type="SUPFAM" id="SSF53271">
    <property type="entry name" value="PRTase-like"/>
    <property type="match status" value="1"/>
</dbReference>
<evidence type="ECO:0000313" key="2">
    <source>
        <dbReference type="EMBL" id="SUE17249.1"/>
    </source>
</evidence>
<feature type="domain" description="Phosphoribosyltransferase" evidence="1">
    <location>
        <begin position="33"/>
        <end position="195"/>
    </location>
</feature>
<dbReference type="EMBL" id="UGVI01000001">
    <property type="protein sequence ID" value="SUE17249.1"/>
    <property type="molecule type" value="Genomic_DNA"/>
</dbReference>
<protein>
    <submittedName>
        <fullName evidence="2">Phosphoribosyltransferase</fullName>
    </submittedName>
</protein>
<evidence type="ECO:0000259" key="1">
    <source>
        <dbReference type="Pfam" id="PF00156"/>
    </source>
</evidence>
<dbReference type="GO" id="GO:0016757">
    <property type="term" value="F:glycosyltransferase activity"/>
    <property type="evidence" value="ECO:0007669"/>
    <property type="project" value="UniProtKB-KW"/>
</dbReference>